<evidence type="ECO:0000256" key="4">
    <source>
        <dbReference type="ARBA" id="ARBA00032089"/>
    </source>
</evidence>
<sequence length="302" mass="33473">MAVADHSPPPFFKRGPTPLVRLVFYASLALTILVVDLRFHVLEWVRHGIEVATYPLQLLAYAPVQGLEEGGGYLAGVVKLQQENQQLRKQQLQTANLLLRQEHLEQENQRLRSLLDMQQRQPVAGQIAEILYAARDPFSRRVIINRGSQHDVGTGQIVVDEFGVVGQITRVYPLLSELTLITDKDQAVPVQIVRNGLRAVLFGSGDGNLELRFLDVNADVQEGDAVVTSGLDGIYLPGLPVATVKQVRREASYAFARILCEPIAGVERHDMVLILGRREAPPPPPTGWEDGSKEPPVGKHRE</sequence>
<keyword evidence="8" id="KW-1185">Reference proteome</keyword>
<dbReference type="RefSeq" id="WP_067171054.1">
    <property type="nucleotide sequence ID" value="NZ_LFZK01000002.1"/>
</dbReference>
<dbReference type="AlphaFoldDB" id="A0A656Z7B9"/>
<dbReference type="Pfam" id="PF04085">
    <property type="entry name" value="MreC"/>
    <property type="match status" value="1"/>
</dbReference>
<gene>
    <name evidence="7" type="ORF">ACY05_03820</name>
</gene>
<evidence type="ECO:0000256" key="5">
    <source>
        <dbReference type="PIRNR" id="PIRNR038471"/>
    </source>
</evidence>
<dbReference type="PANTHER" id="PTHR34138">
    <property type="entry name" value="CELL SHAPE-DETERMINING PROTEIN MREC"/>
    <property type="match status" value="1"/>
</dbReference>
<dbReference type="InterPro" id="IPR042175">
    <property type="entry name" value="Cell/Rod_MreC_2"/>
</dbReference>
<dbReference type="GO" id="GO:0008360">
    <property type="term" value="P:regulation of cell shape"/>
    <property type="evidence" value="ECO:0007669"/>
    <property type="project" value="UniProtKB-KW"/>
</dbReference>
<proteinExistence type="inferred from homology"/>
<keyword evidence="3 5" id="KW-0133">Cell shape</keyword>
<organism evidence="7 8">
    <name type="scientific">Sterolibacterium denitrificans</name>
    <dbReference type="NCBI Taxonomy" id="157592"/>
    <lineage>
        <taxon>Bacteria</taxon>
        <taxon>Pseudomonadati</taxon>
        <taxon>Pseudomonadota</taxon>
        <taxon>Betaproteobacteria</taxon>
        <taxon>Nitrosomonadales</taxon>
        <taxon>Sterolibacteriaceae</taxon>
        <taxon>Sterolibacterium</taxon>
    </lineage>
</organism>
<dbReference type="GO" id="GO:0005886">
    <property type="term" value="C:plasma membrane"/>
    <property type="evidence" value="ECO:0007669"/>
    <property type="project" value="TreeGrafter"/>
</dbReference>
<reference evidence="7 8" key="1">
    <citation type="journal article" date="2016" name="ISME J.">
        <title>Integrated multi-omics analyses reveal the biochemical mechanisms and phylogenetic relevance of anaerobic androgen biodegradation in the environment.</title>
        <authorList>
            <person name="Yang F.C."/>
            <person name="Chen Y.L."/>
            <person name="Tang S.L."/>
            <person name="Yu C.P."/>
            <person name="Wang P.H."/>
            <person name="Ismail W."/>
            <person name="Wang C.H."/>
            <person name="Ding J.Y."/>
            <person name="Yang C.Y."/>
            <person name="Yang C.Y."/>
            <person name="Chiang Y.R."/>
        </authorList>
    </citation>
    <scope>NUCLEOTIDE SEQUENCE [LARGE SCALE GENOMIC DNA]</scope>
    <source>
        <strain evidence="7 8">DSM 13999</strain>
    </source>
</reference>
<evidence type="ECO:0000313" key="7">
    <source>
        <dbReference type="EMBL" id="KYC28980.1"/>
    </source>
</evidence>
<evidence type="ECO:0000256" key="2">
    <source>
        <dbReference type="ARBA" id="ARBA00013855"/>
    </source>
</evidence>
<name>A0A656Z7B9_9PROT</name>
<comment type="caution">
    <text evidence="7">The sequence shown here is derived from an EMBL/GenBank/DDBJ whole genome shotgun (WGS) entry which is preliminary data.</text>
</comment>
<comment type="function">
    <text evidence="5">Involved in formation and maintenance of cell shape.</text>
</comment>
<dbReference type="InterPro" id="IPR042177">
    <property type="entry name" value="Cell/Rod_1"/>
</dbReference>
<evidence type="ECO:0000256" key="3">
    <source>
        <dbReference type="ARBA" id="ARBA00022960"/>
    </source>
</evidence>
<dbReference type="InterPro" id="IPR007221">
    <property type="entry name" value="MreC"/>
</dbReference>
<dbReference type="Proteomes" id="UP000243416">
    <property type="component" value="Unassembled WGS sequence"/>
</dbReference>
<dbReference type="EMBL" id="LFZK01000002">
    <property type="protein sequence ID" value="KYC28980.1"/>
    <property type="molecule type" value="Genomic_DNA"/>
</dbReference>
<dbReference type="PANTHER" id="PTHR34138:SF1">
    <property type="entry name" value="CELL SHAPE-DETERMINING PROTEIN MREC"/>
    <property type="match status" value="1"/>
</dbReference>
<evidence type="ECO:0000259" key="6">
    <source>
        <dbReference type="Pfam" id="PF04085"/>
    </source>
</evidence>
<evidence type="ECO:0000256" key="1">
    <source>
        <dbReference type="ARBA" id="ARBA00009369"/>
    </source>
</evidence>
<protein>
    <recommendedName>
        <fullName evidence="2 5">Cell shape-determining protein MreC</fullName>
    </recommendedName>
    <alternativeName>
        <fullName evidence="4 5">Cell shape protein MreC</fullName>
    </alternativeName>
</protein>
<dbReference type="InterPro" id="IPR055342">
    <property type="entry name" value="MreC_beta-barrel_core"/>
</dbReference>
<dbReference type="Gene3D" id="2.40.10.350">
    <property type="entry name" value="Rod shape-determining protein MreC, domain 2"/>
    <property type="match status" value="1"/>
</dbReference>
<feature type="domain" description="Rod shape-determining protein MreC beta-barrel core" evidence="6">
    <location>
        <begin position="131"/>
        <end position="275"/>
    </location>
</feature>
<dbReference type="OrthoDB" id="9808025at2"/>
<dbReference type="PIRSF" id="PIRSF038471">
    <property type="entry name" value="MreC"/>
    <property type="match status" value="1"/>
</dbReference>
<accession>A0A656Z7B9</accession>
<comment type="similarity">
    <text evidence="1 5">Belongs to the MreC family.</text>
</comment>
<dbReference type="NCBIfam" id="TIGR00219">
    <property type="entry name" value="mreC"/>
    <property type="match status" value="1"/>
</dbReference>
<evidence type="ECO:0000313" key="8">
    <source>
        <dbReference type="Proteomes" id="UP000243416"/>
    </source>
</evidence>
<dbReference type="Gene3D" id="2.40.10.340">
    <property type="entry name" value="Rod shape-determining protein MreC, domain 1"/>
    <property type="match status" value="1"/>
</dbReference>